<dbReference type="InterPro" id="IPR017595">
    <property type="entry name" value="OHCU_decarboxylase-2"/>
</dbReference>
<accession>A0A3N1D828</accession>
<evidence type="ECO:0000256" key="2">
    <source>
        <dbReference type="ARBA" id="ARBA00004754"/>
    </source>
</evidence>
<dbReference type="PANTHER" id="PTHR43466">
    <property type="entry name" value="2-OXO-4-HYDROXY-4-CARBOXY-5-UREIDOIMIDAZOLINE DECARBOXYLASE-RELATED"/>
    <property type="match status" value="1"/>
</dbReference>
<evidence type="ECO:0000313" key="10">
    <source>
        <dbReference type="Proteomes" id="UP000272400"/>
    </source>
</evidence>
<dbReference type="GO" id="GO:0006144">
    <property type="term" value="P:purine nucleobase metabolic process"/>
    <property type="evidence" value="ECO:0007669"/>
    <property type="project" value="UniProtKB-KW"/>
</dbReference>
<sequence>MTMADFNGRSRAEAEEGLLACCAVPRWARAVAEGRPYPDVAAFTEAAVGVLDGLSWDEVLTALAAHPRIGDRAEGTSKEAAWSRQEQSAAAHPDESAKSSLIAANVAYEERFGHVFLICATGRTAGEVLQAALHRLGNDPETERRVVRRELAAIVRLRLEKLVTNP</sequence>
<evidence type="ECO:0000256" key="5">
    <source>
        <dbReference type="ARBA" id="ARBA00022793"/>
    </source>
</evidence>
<dbReference type="GO" id="GO:0051997">
    <property type="term" value="F:2-oxo-4-hydroxy-4-carboxy-5-ureidoimidazoline decarboxylase activity"/>
    <property type="evidence" value="ECO:0007669"/>
    <property type="project" value="UniProtKB-EC"/>
</dbReference>
<comment type="pathway">
    <text evidence="2">Purine metabolism; urate degradation; (S)-allantoin from urate: step 3/3.</text>
</comment>
<dbReference type="InterPro" id="IPR036778">
    <property type="entry name" value="OHCU_decarboxylase_sf"/>
</dbReference>
<gene>
    <name evidence="9" type="ORF">EDD29_7389</name>
</gene>
<dbReference type="Pfam" id="PF09349">
    <property type="entry name" value="OHCU_decarbox"/>
    <property type="match status" value="1"/>
</dbReference>
<organism evidence="9 10">
    <name type="scientific">Actinocorallia herbida</name>
    <dbReference type="NCBI Taxonomy" id="58109"/>
    <lineage>
        <taxon>Bacteria</taxon>
        <taxon>Bacillati</taxon>
        <taxon>Actinomycetota</taxon>
        <taxon>Actinomycetes</taxon>
        <taxon>Streptosporangiales</taxon>
        <taxon>Thermomonosporaceae</taxon>
        <taxon>Actinocorallia</taxon>
    </lineage>
</organism>
<dbReference type="Proteomes" id="UP000272400">
    <property type="component" value="Unassembled WGS sequence"/>
</dbReference>
<dbReference type="SUPFAM" id="SSF158694">
    <property type="entry name" value="UraD-Like"/>
    <property type="match status" value="1"/>
</dbReference>
<dbReference type="AlphaFoldDB" id="A0A3N1D828"/>
<proteinExistence type="predicted"/>
<evidence type="ECO:0000259" key="8">
    <source>
        <dbReference type="Pfam" id="PF09349"/>
    </source>
</evidence>
<dbReference type="InterPro" id="IPR018020">
    <property type="entry name" value="OHCU_decarboxylase"/>
</dbReference>
<keyword evidence="6" id="KW-0456">Lyase</keyword>
<comment type="catalytic activity">
    <reaction evidence="1">
        <text>5-hydroxy-2-oxo-4-ureido-2,5-dihydro-1H-imidazole-5-carboxylate + H(+) = (S)-allantoin + CO2</text>
        <dbReference type="Rhea" id="RHEA:26301"/>
        <dbReference type="ChEBI" id="CHEBI:15378"/>
        <dbReference type="ChEBI" id="CHEBI:15678"/>
        <dbReference type="ChEBI" id="CHEBI:16526"/>
        <dbReference type="ChEBI" id="CHEBI:58639"/>
        <dbReference type="EC" id="4.1.1.97"/>
    </reaction>
</comment>
<dbReference type="EMBL" id="RJKE01000001">
    <property type="protein sequence ID" value="ROO89684.1"/>
    <property type="molecule type" value="Genomic_DNA"/>
</dbReference>
<feature type="region of interest" description="Disordered" evidence="7">
    <location>
        <begin position="74"/>
        <end position="96"/>
    </location>
</feature>
<evidence type="ECO:0000256" key="3">
    <source>
        <dbReference type="ARBA" id="ARBA00012257"/>
    </source>
</evidence>
<dbReference type="OrthoDB" id="5243781at2"/>
<dbReference type="GO" id="GO:0019628">
    <property type="term" value="P:urate catabolic process"/>
    <property type="evidence" value="ECO:0007669"/>
    <property type="project" value="TreeGrafter"/>
</dbReference>
<evidence type="ECO:0000256" key="6">
    <source>
        <dbReference type="ARBA" id="ARBA00023239"/>
    </source>
</evidence>
<dbReference type="RefSeq" id="WP_123668740.1">
    <property type="nucleotide sequence ID" value="NZ_RJKE01000001.1"/>
</dbReference>
<evidence type="ECO:0000256" key="4">
    <source>
        <dbReference type="ARBA" id="ARBA00022631"/>
    </source>
</evidence>
<dbReference type="Gene3D" id="1.10.3330.10">
    <property type="entry name" value="Oxo-4-hydroxy-4-carboxy-5-ureidoimidazoline decarboxylase"/>
    <property type="match status" value="1"/>
</dbReference>
<comment type="caution">
    <text evidence="9">The sequence shown here is derived from an EMBL/GenBank/DDBJ whole genome shotgun (WGS) entry which is preliminary data.</text>
</comment>
<protein>
    <recommendedName>
        <fullName evidence="3">2-oxo-4-hydroxy-4-carboxy-5-ureidoimidazoline decarboxylase</fullName>
        <ecNumber evidence="3">4.1.1.97</ecNumber>
    </recommendedName>
</protein>
<dbReference type="PANTHER" id="PTHR43466:SF1">
    <property type="entry name" value="2-OXO-4-HYDROXY-4-CARBOXY-5-UREIDOIMIDAZOLINE DECARBOXYLASE-RELATED"/>
    <property type="match status" value="1"/>
</dbReference>
<dbReference type="NCBIfam" id="TIGR03180">
    <property type="entry name" value="UraD_2"/>
    <property type="match status" value="1"/>
</dbReference>
<dbReference type="NCBIfam" id="NF010372">
    <property type="entry name" value="PRK13798.1"/>
    <property type="match status" value="1"/>
</dbReference>
<feature type="domain" description="Oxo-4-hydroxy-4-carboxy-5-ureidoimidazoline decarboxylase" evidence="8">
    <location>
        <begin position="9"/>
        <end position="160"/>
    </location>
</feature>
<evidence type="ECO:0000256" key="1">
    <source>
        <dbReference type="ARBA" id="ARBA00001163"/>
    </source>
</evidence>
<keyword evidence="4" id="KW-0659">Purine metabolism</keyword>
<keyword evidence="5" id="KW-0210">Decarboxylase</keyword>
<evidence type="ECO:0000256" key="7">
    <source>
        <dbReference type="SAM" id="MobiDB-lite"/>
    </source>
</evidence>
<reference evidence="9 10" key="1">
    <citation type="submission" date="2018-11" db="EMBL/GenBank/DDBJ databases">
        <title>Sequencing the genomes of 1000 actinobacteria strains.</title>
        <authorList>
            <person name="Klenk H.-P."/>
        </authorList>
    </citation>
    <scope>NUCLEOTIDE SEQUENCE [LARGE SCALE GENOMIC DNA]</scope>
    <source>
        <strain evidence="9 10">DSM 44254</strain>
    </source>
</reference>
<keyword evidence="10" id="KW-1185">Reference proteome</keyword>
<dbReference type="EC" id="4.1.1.97" evidence="3"/>
<name>A0A3N1D828_9ACTN</name>
<evidence type="ECO:0000313" key="9">
    <source>
        <dbReference type="EMBL" id="ROO89684.1"/>
    </source>
</evidence>